<feature type="compositionally biased region" description="Polar residues" evidence="1">
    <location>
        <begin position="535"/>
        <end position="544"/>
    </location>
</feature>
<evidence type="ECO:0000313" key="4">
    <source>
        <dbReference type="Proteomes" id="UP000597762"/>
    </source>
</evidence>
<sequence length="620" mass="69109">MQELNRFVHFYTRFKNHENSYKLEEPLLRTAKEKMMKLAEAIIDHASAKSETKFVEDAVHQLLKARCVLKCSYVYAYYLDGPGYKKIVFECMQTELEESTEILSQIVNRLYLRTPRKKIIEQAHIVQRKRHEFIAAIAKGLVPPETPPAMRKRKRRKCSLDLEDEELRKAILASIQEVDPANPWIKDASGRHTNVLAVLDWPDSDSDSSEAETTGTSLKSGDGLPEVFLDEQMELLRALEMSRLQYMRETGLINIPRPNSMSDSSSIDHHESVHASTGSPRGLAESQAGSLPEQIATTTRTNQKDKVTTPEELDHHMQTMLSSLQLKDGLNTKTAFHEVDSAGNLPVWRKRDSLTQRDISPMSAVSSMVLNVSDNQNLISSTRTVATGGLISNSGNDDLEQLGAYAGARADVKMSTAAVAAPYIDTEDAGTSVGAEALPESNPLTPNESQTCYFQSVREAMDFLDKHDQECLSLFELSQNLLQMTAEMQASLPPTTDDQQENIMTDGSQPKPGATARPTSLSNDTDHQHHRDRGTSCNSSSSDQAEVETLFFSEDEDENEAIYDDDSGELVSPDSQLNYSTTPSVTEEEEEEGKEEEEKEEQDRTETKHSVGSSGQSFFV</sequence>
<feature type="compositionally biased region" description="Polar residues" evidence="1">
    <location>
        <begin position="492"/>
        <end position="508"/>
    </location>
</feature>
<name>A0A812D2Z4_ACAPH</name>
<feature type="compositionally biased region" description="Acidic residues" evidence="1">
    <location>
        <begin position="586"/>
        <end position="600"/>
    </location>
</feature>
<dbReference type="InterPro" id="IPR045840">
    <property type="entry name" value="Ariadne"/>
</dbReference>
<dbReference type="GO" id="GO:0061630">
    <property type="term" value="F:ubiquitin protein ligase activity"/>
    <property type="evidence" value="ECO:0007669"/>
    <property type="project" value="UniProtKB-EC"/>
</dbReference>
<evidence type="ECO:0000313" key="3">
    <source>
        <dbReference type="EMBL" id="CAE1290809.1"/>
    </source>
</evidence>
<keyword evidence="3" id="KW-0012">Acyltransferase</keyword>
<dbReference type="Pfam" id="PF19422">
    <property type="entry name" value="Ariadne"/>
    <property type="match status" value="1"/>
</dbReference>
<keyword evidence="3" id="KW-0808">Transferase</keyword>
<gene>
    <name evidence="3" type="ORF">SPHA_48394</name>
</gene>
<dbReference type="Proteomes" id="UP000597762">
    <property type="component" value="Unassembled WGS sequence"/>
</dbReference>
<feature type="region of interest" description="Disordered" evidence="1">
    <location>
        <begin position="201"/>
        <end position="224"/>
    </location>
</feature>
<feature type="compositionally biased region" description="Acidic residues" evidence="1">
    <location>
        <begin position="553"/>
        <end position="568"/>
    </location>
</feature>
<dbReference type="EC" id="2.3.2.31" evidence="3"/>
<feature type="domain" description="Ariadne" evidence="2">
    <location>
        <begin position="5"/>
        <end position="121"/>
    </location>
</feature>
<feature type="region of interest" description="Disordered" evidence="1">
    <location>
        <begin position="492"/>
        <end position="620"/>
    </location>
</feature>
<feature type="compositionally biased region" description="Polar residues" evidence="1">
    <location>
        <begin position="610"/>
        <end position="620"/>
    </location>
</feature>
<evidence type="ECO:0000259" key="2">
    <source>
        <dbReference type="Pfam" id="PF19422"/>
    </source>
</evidence>
<feature type="region of interest" description="Disordered" evidence="1">
    <location>
        <begin position="255"/>
        <end position="308"/>
    </location>
</feature>
<feature type="compositionally biased region" description="Polar residues" evidence="1">
    <location>
        <begin position="573"/>
        <end position="585"/>
    </location>
</feature>
<protein>
    <submittedName>
        <fullName evidence="3">ANKIB1</fullName>
        <ecNumber evidence="3">2.3.2.31</ecNumber>
    </submittedName>
</protein>
<comment type="caution">
    <text evidence="3">The sequence shown here is derived from an EMBL/GenBank/DDBJ whole genome shotgun (WGS) entry which is preliminary data.</text>
</comment>
<keyword evidence="4" id="KW-1185">Reference proteome</keyword>
<proteinExistence type="predicted"/>
<dbReference type="EMBL" id="CAHIKZ030002689">
    <property type="protein sequence ID" value="CAE1290809.1"/>
    <property type="molecule type" value="Genomic_DNA"/>
</dbReference>
<evidence type="ECO:0000256" key="1">
    <source>
        <dbReference type="SAM" id="MobiDB-lite"/>
    </source>
</evidence>
<dbReference type="OrthoDB" id="69641at2759"/>
<reference evidence="3" key="1">
    <citation type="submission" date="2021-01" db="EMBL/GenBank/DDBJ databases">
        <authorList>
            <person name="Li R."/>
            <person name="Bekaert M."/>
        </authorList>
    </citation>
    <scope>NUCLEOTIDE SEQUENCE</scope>
    <source>
        <strain evidence="3">Farmed</strain>
    </source>
</reference>
<organism evidence="3 4">
    <name type="scientific">Acanthosepion pharaonis</name>
    <name type="common">Pharaoh cuttlefish</name>
    <name type="synonym">Sepia pharaonis</name>
    <dbReference type="NCBI Taxonomy" id="158019"/>
    <lineage>
        <taxon>Eukaryota</taxon>
        <taxon>Metazoa</taxon>
        <taxon>Spiralia</taxon>
        <taxon>Lophotrochozoa</taxon>
        <taxon>Mollusca</taxon>
        <taxon>Cephalopoda</taxon>
        <taxon>Coleoidea</taxon>
        <taxon>Decapodiformes</taxon>
        <taxon>Sepiida</taxon>
        <taxon>Sepiina</taxon>
        <taxon>Sepiidae</taxon>
        <taxon>Acanthosepion</taxon>
    </lineage>
</organism>
<dbReference type="AlphaFoldDB" id="A0A812D2Z4"/>
<accession>A0A812D2Z4</accession>
<dbReference type="Gene3D" id="1.20.120.1750">
    <property type="match status" value="1"/>
</dbReference>